<dbReference type="PROSITE" id="PS01123">
    <property type="entry name" value="TNASE_1"/>
    <property type="match status" value="1"/>
</dbReference>
<feature type="region of interest" description="Disordered" evidence="1">
    <location>
        <begin position="162"/>
        <end position="189"/>
    </location>
</feature>
<dbReference type="Proteomes" id="UP000011509">
    <property type="component" value="Unassembled WGS sequence"/>
</dbReference>
<feature type="region of interest" description="Disordered" evidence="1">
    <location>
        <begin position="208"/>
        <end position="232"/>
    </location>
</feature>
<dbReference type="InterPro" id="IPR035437">
    <property type="entry name" value="SNase_OB-fold_sf"/>
</dbReference>
<protein>
    <submittedName>
        <fullName evidence="4">Nuclease</fullName>
    </submittedName>
</protein>
<dbReference type="EMBL" id="AOJL01000069">
    <property type="protein sequence ID" value="ELZ42634.1"/>
    <property type="molecule type" value="Genomic_DNA"/>
</dbReference>
<feature type="domain" description="TNase-like" evidence="2">
    <location>
        <begin position="441"/>
        <end position="586"/>
    </location>
</feature>
<dbReference type="SUPFAM" id="SSF50199">
    <property type="entry name" value="Staphylococcal nuclease"/>
    <property type="match status" value="1"/>
</dbReference>
<reference evidence="4 5" key="1">
    <citation type="journal article" date="2014" name="PLoS Genet.">
        <title>Phylogenetically driven sequencing of extremely halophilic archaea reveals strategies for static and dynamic osmo-response.</title>
        <authorList>
            <person name="Becker E.A."/>
            <person name="Seitzer P.M."/>
            <person name="Tritt A."/>
            <person name="Larsen D."/>
            <person name="Krusor M."/>
            <person name="Yao A.I."/>
            <person name="Wu D."/>
            <person name="Madern D."/>
            <person name="Eisen J.A."/>
            <person name="Darling A.E."/>
            <person name="Facciotti M.T."/>
        </authorList>
    </citation>
    <scope>NUCLEOTIDE SEQUENCE [LARGE SCALE GENOMIC DNA]</scope>
    <source>
        <strain evidence="4 5">DSM 10284</strain>
    </source>
</reference>
<accession>M0E8D3</accession>
<name>M0E8D3_9EURY</name>
<dbReference type="InterPro" id="IPR036415">
    <property type="entry name" value="Lamin_tail_dom_sf"/>
</dbReference>
<dbReference type="RefSeq" id="WP_006115047.1">
    <property type="nucleotide sequence ID" value="NZ_AOJL01000069.1"/>
</dbReference>
<feature type="domain" description="LTD" evidence="3">
    <location>
        <begin position="834"/>
        <end position="954"/>
    </location>
</feature>
<evidence type="ECO:0000313" key="4">
    <source>
        <dbReference type="EMBL" id="ELZ42634.1"/>
    </source>
</evidence>
<dbReference type="PROSITE" id="PS51841">
    <property type="entry name" value="LTD"/>
    <property type="match status" value="1"/>
</dbReference>
<organism evidence="4 5">
    <name type="scientific">Halorubrum coriense DSM 10284</name>
    <dbReference type="NCBI Taxonomy" id="1227466"/>
    <lineage>
        <taxon>Archaea</taxon>
        <taxon>Methanobacteriati</taxon>
        <taxon>Methanobacteriota</taxon>
        <taxon>Stenosarchaea group</taxon>
        <taxon>Halobacteria</taxon>
        <taxon>Halobacteriales</taxon>
        <taxon>Haloferacaceae</taxon>
        <taxon>Halorubrum</taxon>
    </lineage>
</organism>
<dbReference type="SUPFAM" id="SSF74853">
    <property type="entry name" value="Lamin A/C globular tail domain"/>
    <property type="match status" value="1"/>
</dbReference>
<gene>
    <name evidence="4" type="ORF">C464_17547</name>
</gene>
<evidence type="ECO:0000259" key="3">
    <source>
        <dbReference type="PROSITE" id="PS51841"/>
    </source>
</evidence>
<dbReference type="STRING" id="1227466.C464_17547"/>
<dbReference type="SUPFAM" id="SSF52317">
    <property type="entry name" value="Class I glutamine amidotransferase-like"/>
    <property type="match status" value="1"/>
</dbReference>
<evidence type="ECO:0000259" key="2">
    <source>
        <dbReference type="PROSITE" id="PS50830"/>
    </source>
</evidence>
<proteinExistence type="predicted"/>
<feature type="compositionally biased region" description="Acidic residues" evidence="1">
    <location>
        <begin position="164"/>
        <end position="184"/>
    </location>
</feature>
<evidence type="ECO:0000313" key="5">
    <source>
        <dbReference type="Proteomes" id="UP000011509"/>
    </source>
</evidence>
<keyword evidence="5" id="KW-1185">Reference proteome</keyword>
<dbReference type="InterPro" id="IPR001322">
    <property type="entry name" value="Lamin_tail_dom"/>
</dbReference>
<dbReference type="GO" id="GO:0004518">
    <property type="term" value="F:nuclease activity"/>
    <property type="evidence" value="ECO:0007669"/>
    <property type="project" value="InterPro"/>
</dbReference>
<evidence type="ECO:0000256" key="1">
    <source>
        <dbReference type="SAM" id="MobiDB-lite"/>
    </source>
</evidence>
<dbReference type="InterPro" id="IPR029062">
    <property type="entry name" value="Class_I_gatase-like"/>
</dbReference>
<comment type="caution">
    <text evidence="4">The sequence shown here is derived from an EMBL/GenBank/DDBJ whole genome shotgun (WGS) entry which is preliminary data.</text>
</comment>
<sequence>MRRRTILLGLGAATGTGAAIGSGAFSTASADRQVNITVADDANSFLALIPGEENGQYIDDSGDALVINISGDDGVGVGVDTEYSFDGIVEITNNGQDPTFVWTTVGSAAFDDDQLFIYTDDSETSLSDTNAVELGAGESVLVGLYIDTTGLESDEYAPTLTVEAADEDPDAENPGEEPGEEPDPPAETIPSILLDSVSSLLDENQEPLTDESIIPLQAEPTAVNSDEDGDNDAVSYPDDVDIPVVAVDGGVVGVTGPFVATDTDFSTFGNEEFLINLYDQLIGGTGTVLHDEGHGQFYTLTPNGSDDFQAFSGYAETNGYTYEVTSNIEADLSGADAVVITSPSNGFTDSELDTLSGFVDEGGTVFLHDQSDFSNLDETSNLNDVASELGVGFRFNDDQILDDQNNTGVPFVPTTTNFNITGFPELFADRDGLGIELDPTETYDVDVTDVADGDTVDVIFENGTTETVRIVGIDTPETGETDERLEEYEGIDDGPDLKDEGDDATSYAVDQLADETVTLSFDEGEGLRGNFGRLLGFLELSNGNVYNEQVIEAGEARVYDSGLRQHDEYWDLEQDARANGDGIWEISDQAATSERRDDPIDELFFPEPVAVSGPEEPVASENGESLVALDPDANVAAIGGPLIEESVEADEGGPGIEEYGVFPFLTNVIDYVGDATGPVIVDGGHGQFAADFAVSAEDTAFYMRYLEGQAPGDEAFIDLEGVVDLTSDPGPDLLDADGTPAARALILSTPTQALSSAEVTTVADFAAAGGAVVLLGSAADTGALDNLAPVASELGTDVGFTDTAVTDGQNNLNGDAVIPTTTNFDTDNFSELFTPFTFDDSSSGGQLELVEINADVEGEELENPQENVVFENVGDSALDLTGYTVSDDTSKQYQFPDEFTLQPGDQVTLFSGIGDATDTELYWGQSGTPIWNNGEDTVNVVNANGITVIEESYS</sequence>
<dbReference type="AlphaFoldDB" id="M0E8D3"/>
<dbReference type="Pfam" id="PF00565">
    <property type="entry name" value="SNase"/>
    <property type="match status" value="1"/>
</dbReference>
<dbReference type="Gene3D" id="2.40.50.90">
    <property type="match status" value="1"/>
</dbReference>
<dbReference type="InterPro" id="IPR002071">
    <property type="entry name" value="Thermonucl_AS"/>
</dbReference>
<dbReference type="GO" id="GO:0003676">
    <property type="term" value="F:nucleic acid binding"/>
    <property type="evidence" value="ECO:0007669"/>
    <property type="project" value="InterPro"/>
</dbReference>
<dbReference type="SMART" id="SM00318">
    <property type="entry name" value="SNc"/>
    <property type="match status" value="1"/>
</dbReference>
<dbReference type="InterPro" id="IPR016071">
    <property type="entry name" value="Staphylococal_nuclease_OB-fold"/>
</dbReference>
<dbReference type="OrthoDB" id="3327at2157"/>
<dbReference type="Gene3D" id="2.60.40.1260">
    <property type="entry name" value="Lamin Tail domain"/>
    <property type="match status" value="1"/>
</dbReference>
<dbReference type="PROSITE" id="PS50830">
    <property type="entry name" value="TNASE_3"/>
    <property type="match status" value="1"/>
</dbReference>
<dbReference type="Pfam" id="PF00932">
    <property type="entry name" value="LTD"/>
    <property type="match status" value="1"/>
</dbReference>